<dbReference type="STRING" id="269670.SAMN02982927_00331"/>
<dbReference type="PIRSF" id="PIRSF006809">
    <property type="entry name" value="GTP-binding_hflX_prd"/>
    <property type="match status" value="1"/>
</dbReference>
<dbReference type="GO" id="GO:0003924">
    <property type="term" value="F:GTPase activity"/>
    <property type="evidence" value="ECO:0007669"/>
    <property type="project" value="UniProtKB-UniRule"/>
</dbReference>
<comment type="function">
    <text evidence="6">GTPase that associates with the 50S ribosomal subunit and may have a role during protein synthesis or ribosome biogenesis.</text>
</comment>
<feature type="binding site" evidence="7">
    <location>
        <begin position="247"/>
        <end position="250"/>
    </location>
    <ligand>
        <name>GTP</name>
        <dbReference type="ChEBI" id="CHEBI:37565"/>
    </ligand>
</feature>
<name>A0A1I2N9N6_9BACL</name>
<dbReference type="CDD" id="cd01878">
    <property type="entry name" value="HflX"/>
    <property type="match status" value="1"/>
</dbReference>
<keyword evidence="2 8" id="KW-0479">Metal-binding</keyword>
<dbReference type="GO" id="GO:0043022">
    <property type="term" value="F:ribosome binding"/>
    <property type="evidence" value="ECO:0007669"/>
    <property type="project" value="TreeGrafter"/>
</dbReference>
<dbReference type="OrthoDB" id="9812272at2"/>
<comment type="similarity">
    <text evidence="6">Belongs to the TRAFAC class OBG-HflX-like GTPase superfamily. HflX GTPase family.</text>
</comment>
<organism evidence="10 11">
    <name type="scientific">Sporolactobacillus nakayamae</name>
    <dbReference type="NCBI Taxonomy" id="269670"/>
    <lineage>
        <taxon>Bacteria</taxon>
        <taxon>Bacillati</taxon>
        <taxon>Bacillota</taxon>
        <taxon>Bacilli</taxon>
        <taxon>Bacillales</taxon>
        <taxon>Sporolactobacillaceae</taxon>
        <taxon>Sporolactobacillus</taxon>
    </lineage>
</organism>
<dbReference type="InterPro" id="IPR006073">
    <property type="entry name" value="GTP-bd"/>
</dbReference>
<comment type="subunit">
    <text evidence="6">Monomer. Associates with the 50S ribosomal subunit.</text>
</comment>
<evidence type="ECO:0000256" key="4">
    <source>
        <dbReference type="ARBA" id="ARBA00022842"/>
    </source>
</evidence>
<evidence type="ECO:0000256" key="2">
    <source>
        <dbReference type="ARBA" id="ARBA00022723"/>
    </source>
</evidence>
<evidence type="ECO:0000259" key="9">
    <source>
        <dbReference type="PROSITE" id="PS51705"/>
    </source>
</evidence>
<evidence type="ECO:0000256" key="3">
    <source>
        <dbReference type="ARBA" id="ARBA00022741"/>
    </source>
</evidence>
<dbReference type="PROSITE" id="PS51705">
    <property type="entry name" value="G_HFLX"/>
    <property type="match status" value="1"/>
</dbReference>
<dbReference type="EMBL" id="FOOY01000003">
    <property type="protein sequence ID" value="SFF99599.1"/>
    <property type="molecule type" value="Genomic_DNA"/>
</dbReference>
<feature type="domain" description="Hflx-type G" evidence="9">
    <location>
        <begin position="194"/>
        <end position="354"/>
    </location>
</feature>
<dbReference type="FunFam" id="3.40.50.11060:FF:000001">
    <property type="entry name" value="GTPase HflX"/>
    <property type="match status" value="1"/>
</dbReference>
<evidence type="ECO:0000256" key="1">
    <source>
        <dbReference type="ARBA" id="ARBA00022490"/>
    </source>
</evidence>
<evidence type="ECO:0000313" key="11">
    <source>
        <dbReference type="Proteomes" id="UP000198752"/>
    </source>
</evidence>
<dbReference type="GO" id="GO:0005737">
    <property type="term" value="C:cytoplasm"/>
    <property type="evidence" value="ECO:0007669"/>
    <property type="project" value="UniProtKB-SubCell"/>
</dbReference>
<gene>
    <name evidence="6" type="primary">hflX</name>
    <name evidence="10" type="ORF">SAMN02982927_00331</name>
</gene>
<comment type="cofactor">
    <cofactor evidence="8">
        <name>Mg(2+)</name>
        <dbReference type="ChEBI" id="CHEBI:18420"/>
    </cofactor>
</comment>
<feature type="binding site" evidence="7">
    <location>
        <begin position="225"/>
        <end position="229"/>
    </location>
    <ligand>
        <name>GTP</name>
        <dbReference type="ChEBI" id="CHEBI:37565"/>
    </ligand>
</feature>
<dbReference type="NCBIfam" id="TIGR03156">
    <property type="entry name" value="GTP_HflX"/>
    <property type="match status" value="1"/>
</dbReference>
<feature type="binding site" evidence="7">
    <location>
        <begin position="332"/>
        <end position="334"/>
    </location>
    <ligand>
        <name>GTP</name>
        <dbReference type="ChEBI" id="CHEBI:37565"/>
    </ligand>
</feature>
<keyword evidence="1 6" id="KW-0963">Cytoplasm</keyword>
<feature type="binding site" evidence="8">
    <location>
        <position position="227"/>
    </location>
    <ligand>
        <name>Mg(2+)</name>
        <dbReference type="ChEBI" id="CHEBI:18420"/>
    </ligand>
</feature>
<dbReference type="GO" id="GO:0046872">
    <property type="term" value="F:metal ion binding"/>
    <property type="evidence" value="ECO:0007669"/>
    <property type="project" value="UniProtKB-KW"/>
</dbReference>
<reference evidence="11" key="1">
    <citation type="submission" date="2016-10" db="EMBL/GenBank/DDBJ databases">
        <authorList>
            <person name="Varghese N."/>
            <person name="Submissions S."/>
        </authorList>
    </citation>
    <scope>NUCLEOTIDE SEQUENCE [LARGE SCALE GENOMIC DNA]</scope>
    <source>
        <strain evidence="11">ATCC 700379</strain>
    </source>
</reference>
<evidence type="ECO:0000313" key="10">
    <source>
        <dbReference type="EMBL" id="SFF99599.1"/>
    </source>
</evidence>
<dbReference type="InterPro" id="IPR032305">
    <property type="entry name" value="GTP-bd_M"/>
</dbReference>
<dbReference type="Gene3D" id="6.10.250.2860">
    <property type="match status" value="1"/>
</dbReference>
<evidence type="ECO:0000256" key="6">
    <source>
        <dbReference type="HAMAP-Rule" id="MF_00900"/>
    </source>
</evidence>
<keyword evidence="11" id="KW-1185">Reference proteome</keyword>
<dbReference type="GO" id="GO:0005525">
    <property type="term" value="F:GTP binding"/>
    <property type="evidence" value="ECO:0007669"/>
    <property type="project" value="UniProtKB-UniRule"/>
</dbReference>
<accession>A0A1I2N9N6</accession>
<proteinExistence type="inferred from homology"/>
<dbReference type="AlphaFoldDB" id="A0A1I2N9N6"/>
<feature type="binding site" evidence="7">
    <location>
        <begin position="313"/>
        <end position="316"/>
    </location>
    <ligand>
        <name>GTP</name>
        <dbReference type="ChEBI" id="CHEBI:37565"/>
    </ligand>
</feature>
<feature type="binding site" evidence="7">
    <location>
        <begin position="200"/>
        <end position="207"/>
    </location>
    <ligand>
        <name>GTP</name>
        <dbReference type="ChEBI" id="CHEBI:37565"/>
    </ligand>
</feature>
<dbReference type="PRINTS" id="PR00326">
    <property type="entry name" value="GTP1OBG"/>
</dbReference>
<dbReference type="InterPro" id="IPR030394">
    <property type="entry name" value="G_HFLX_dom"/>
</dbReference>
<evidence type="ECO:0000256" key="5">
    <source>
        <dbReference type="ARBA" id="ARBA00023134"/>
    </source>
</evidence>
<dbReference type="Pfam" id="PF13167">
    <property type="entry name" value="GTP-bdg_N"/>
    <property type="match status" value="1"/>
</dbReference>
<keyword evidence="4 8" id="KW-0460">Magnesium</keyword>
<dbReference type="InterPro" id="IPR025121">
    <property type="entry name" value="GTPase_HflX_N"/>
</dbReference>
<dbReference type="InterPro" id="IPR016496">
    <property type="entry name" value="GTPase_HflX"/>
</dbReference>
<feature type="binding site" evidence="8">
    <location>
        <position position="207"/>
    </location>
    <ligand>
        <name>Mg(2+)</name>
        <dbReference type="ChEBI" id="CHEBI:18420"/>
    </ligand>
</feature>
<keyword evidence="3 6" id="KW-0547">Nucleotide-binding</keyword>
<dbReference type="Pfam" id="PF16360">
    <property type="entry name" value="GTP-bdg_M"/>
    <property type="match status" value="1"/>
</dbReference>
<dbReference type="InterPro" id="IPR027417">
    <property type="entry name" value="P-loop_NTPase"/>
</dbReference>
<comment type="subcellular location">
    <subcellularLocation>
        <location evidence="6">Cytoplasm</location>
    </subcellularLocation>
    <text evidence="6">May associate with membranes.</text>
</comment>
<dbReference type="PANTHER" id="PTHR10229">
    <property type="entry name" value="GTP-BINDING PROTEIN HFLX"/>
    <property type="match status" value="1"/>
</dbReference>
<keyword evidence="5 6" id="KW-0342">GTP-binding</keyword>
<dbReference type="Gene3D" id="3.40.50.300">
    <property type="entry name" value="P-loop containing nucleotide triphosphate hydrolases"/>
    <property type="match status" value="1"/>
</dbReference>
<dbReference type="Gene3D" id="3.40.50.11060">
    <property type="entry name" value="GTPase HflX, N-terminal domain"/>
    <property type="match status" value="1"/>
</dbReference>
<dbReference type="PANTHER" id="PTHR10229:SF0">
    <property type="entry name" value="GTP-BINDING PROTEIN 6-RELATED"/>
    <property type="match status" value="1"/>
</dbReference>
<evidence type="ECO:0000256" key="8">
    <source>
        <dbReference type="PIRSR" id="PIRSR006809-2"/>
    </source>
</evidence>
<dbReference type="Pfam" id="PF01926">
    <property type="entry name" value="MMR_HSR1"/>
    <property type="match status" value="1"/>
</dbReference>
<dbReference type="HAMAP" id="MF_00900">
    <property type="entry name" value="GTPase_HflX"/>
    <property type="match status" value="1"/>
</dbReference>
<evidence type="ECO:0000256" key="7">
    <source>
        <dbReference type="PIRSR" id="PIRSR006809-1"/>
    </source>
</evidence>
<dbReference type="SUPFAM" id="SSF52540">
    <property type="entry name" value="P-loop containing nucleoside triphosphate hydrolases"/>
    <property type="match status" value="1"/>
</dbReference>
<dbReference type="RefSeq" id="WP_093669401.1">
    <property type="nucleotide sequence ID" value="NZ_FOOY01000003.1"/>
</dbReference>
<dbReference type="InterPro" id="IPR042108">
    <property type="entry name" value="GTPase_HflX_N_sf"/>
</dbReference>
<sequence length="417" mass="46455">MENVILVACQLPSQSDDHFESSLEELEALTKTAGGQVVAVVTQKRQKIDSATYIGSGKLQELEALEKELDVGTVIFNGELSPSQQGRLGALLYAKVLDRTQLILDIFAVRARSREGKLQVELAQLQYLLPRLSGMGESLSRLGGGIGTRGPGETKLESDRRYIRSRMKDISNQLKTVVQHRKRYRDRRMMNNQCQVVLVGYTNAGKSTLFNQLTAASTYAENQLFATLDPLTRKMNLLNGFICLLSDTVGFIQELPTQLVAAFRSTLEEVTGAQLIVHVLDASDPDLITHEKTVRALLEELGADELPMLTIYNKKDLLQTPFIVPKGSLLVSARDINDRDRILAEIESQIVQQMVPFHALLDADEGKLLNDIKLNTILNKQVYDENAQKYEVEGFVYPETAIASKLIHNQASTNKEL</sequence>
<dbReference type="Proteomes" id="UP000198752">
    <property type="component" value="Unassembled WGS sequence"/>
</dbReference>
<protein>
    <recommendedName>
        <fullName evidence="6">GTPase HflX</fullName>
    </recommendedName>
    <alternativeName>
        <fullName evidence="6">GTP-binding protein HflX</fullName>
    </alternativeName>
</protein>